<gene>
    <name evidence="1" type="ordered locus">HVO_2129</name>
</gene>
<proteinExistence type="predicted"/>
<evidence type="ECO:0000313" key="1">
    <source>
        <dbReference type="EMBL" id="ADE05151.1"/>
    </source>
</evidence>
<name>D4GUS6_HALVD</name>
<dbReference type="STRING" id="309800.HVO_2129"/>
<reference evidence="1 2" key="1">
    <citation type="journal article" date="2010" name="PLoS ONE">
        <title>The complete genome sequence of Haloferax volcanii DS2, a model archaeon.</title>
        <authorList>
            <person name="Hartman A.L."/>
            <person name="Norais C."/>
            <person name="Badger J.H."/>
            <person name="Delmas S."/>
            <person name="Haldenby S."/>
            <person name="Madupu R."/>
            <person name="Robinson J."/>
            <person name="Khouri H."/>
            <person name="Ren Q."/>
            <person name="Lowe T.M."/>
            <person name="Maupin-Furlow J."/>
            <person name="Pohlschroder M."/>
            <person name="Daniels C."/>
            <person name="Pfeiffer F."/>
            <person name="Allers T."/>
            <person name="Eisen J.A."/>
        </authorList>
    </citation>
    <scope>NUCLEOTIDE SEQUENCE [LARGE SCALE GENOMIC DNA]</scope>
    <source>
        <strain evidence="2">ATCC 29605 / DSM 3757 / JCM 8879 / NBRC 14742 / NCIMB 2012 / VKM B-1768 / DS2</strain>
    </source>
</reference>
<dbReference type="KEGG" id="hvo:HVO_2129"/>
<evidence type="ECO:0000313" key="2">
    <source>
        <dbReference type="Proteomes" id="UP000008243"/>
    </source>
</evidence>
<protein>
    <submittedName>
        <fullName evidence="1">Uncharacterized protein</fullName>
    </submittedName>
</protein>
<keyword evidence="2" id="KW-1185">Reference proteome</keyword>
<accession>D4GUS6</accession>
<dbReference type="EnsemblBacteria" id="ADE05151">
    <property type="protein sequence ID" value="ADE05151"/>
    <property type="gene ID" value="HVO_2129"/>
</dbReference>
<organism evidence="1 2">
    <name type="scientific">Haloferax volcanii (strain ATCC 29605 / DSM 3757 / JCM 8879 / NBRC 14742 / NCIMB 2012 / VKM B-1768 / DS2)</name>
    <name type="common">Halobacterium volcanii</name>
    <dbReference type="NCBI Taxonomy" id="309800"/>
    <lineage>
        <taxon>Archaea</taxon>
        <taxon>Methanobacteriati</taxon>
        <taxon>Methanobacteriota</taxon>
        <taxon>Stenosarchaea group</taxon>
        <taxon>Halobacteria</taxon>
        <taxon>Halobacteriales</taxon>
        <taxon>Haloferacaceae</taxon>
        <taxon>Haloferax</taxon>
    </lineage>
</organism>
<dbReference type="AlphaFoldDB" id="D4GUS6"/>
<dbReference type="HOGENOM" id="CLU_1369510_0_0_2"/>
<sequence length="199" mass="21400">MSRGRRPAPACGLFLCFQTFHGQIRASAAISSRPRRLSRYVTRGSESSRVPRGRSCSGGLAVLELESQFFRAASVETSPRGSSSSPCETCSHSLCSAVLSSNTTILRVVCGSTAKSVAERPGIEEDTDSTHLTSEVAGGDRRFRCVSGDTHIRARAGRGWWAAPASSWVNNYRPKPPSSGGLNTDCPHHVSIARYSEQL</sequence>
<dbReference type="EMBL" id="CP001956">
    <property type="protein sequence ID" value="ADE05151.1"/>
    <property type="molecule type" value="Genomic_DNA"/>
</dbReference>
<dbReference type="Proteomes" id="UP000008243">
    <property type="component" value="Chromosome"/>
</dbReference>